<dbReference type="PROSITE" id="PS00061">
    <property type="entry name" value="ADH_SHORT"/>
    <property type="match status" value="1"/>
</dbReference>
<dbReference type="Proteomes" id="UP000011932">
    <property type="component" value="Chromosome"/>
</dbReference>
<dbReference type="InterPro" id="IPR020904">
    <property type="entry name" value="Sc_DH/Rdtase_CS"/>
</dbReference>
<dbReference type="FunFam" id="3.40.50.720:FF:000084">
    <property type="entry name" value="Short-chain dehydrogenase reductase"/>
    <property type="match status" value="1"/>
</dbReference>
<dbReference type="PRINTS" id="PR00080">
    <property type="entry name" value="SDRFAMILY"/>
</dbReference>
<dbReference type="RefSeq" id="WP_015466681.1">
    <property type="nucleotide sequence ID" value="NC_020812.1"/>
</dbReference>
<dbReference type="Gene3D" id="3.40.50.720">
    <property type="entry name" value="NAD(P)-binding Rossmann-like Domain"/>
    <property type="match status" value="1"/>
</dbReference>
<dbReference type="SUPFAM" id="SSF51735">
    <property type="entry name" value="NAD(P)-binding Rossmann-fold domains"/>
    <property type="match status" value="1"/>
</dbReference>
<dbReference type="STRING" id="349215.A11S_286"/>
<dbReference type="NCBIfam" id="NF005559">
    <property type="entry name" value="PRK07231.1"/>
    <property type="match status" value="1"/>
</dbReference>
<comment type="similarity">
    <text evidence="1">Belongs to the short-chain dehydrogenases/reductases (SDR) family.</text>
</comment>
<evidence type="ECO:0000313" key="2">
    <source>
        <dbReference type="EMBL" id="AGH97121.1"/>
    </source>
</evidence>
<reference evidence="2 3" key="1">
    <citation type="journal article" date="2013" name="ISME J.">
        <title>By their genes ye shall know them: genomic signatures of predatory bacteria.</title>
        <authorList>
            <person name="Pasternak Z."/>
            <person name="Pietrokovski S."/>
            <person name="Rotem O."/>
            <person name="Gophna U."/>
            <person name="Lurie-Weinberger M.N."/>
            <person name="Jurkevitch E."/>
        </authorList>
    </citation>
    <scope>NUCLEOTIDE SEQUENCE [LARGE SCALE GENOMIC DNA]</scope>
    <source>
        <strain evidence="2">EPB</strain>
    </source>
</reference>
<dbReference type="PRINTS" id="PR00081">
    <property type="entry name" value="GDHRDH"/>
</dbReference>
<protein>
    <submittedName>
        <fullName evidence="2">3-oxoacyl-[acyl-carrier protein] reductase</fullName>
        <ecNumber evidence="2">1.1.1.100</ecNumber>
    </submittedName>
</protein>
<evidence type="ECO:0000256" key="1">
    <source>
        <dbReference type="ARBA" id="ARBA00006484"/>
    </source>
</evidence>
<name>M4VGF0_9BACT</name>
<keyword evidence="2" id="KW-0560">Oxidoreductase</keyword>
<dbReference type="AlphaFoldDB" id="M4VGF0"/>
<dbReference type="HOGENOM" id="CLU_010194_1_3_5"/>
<accession>M4VGF0</accession>
<dbReference type="InterPro" id="IPR002347">
    <property type="entry name" value="SDR_fam"/>
</dbReference>
<evidence type="ECO:0000313" key="3">
    <source>
        <dbReference type="Proteomes" id="UP000011932"/>
    </source>
</evidence>
<dbReference type="OrthoDB" id="154414at2"/>
<dbReference type="PANTHER" id="PTHR42760:SF50">
    <property type="entry name" value="SHORT-CHAIN DEHYDROGENASE-RELATED"/>
    <property type="match status" value="1"/>
</dbReference>
<dbReference type="EMBL" id="CP003538">
    <property type="protein sequence ID" value="AGH97121.1"/>
    <property type="molecule type" value="Genomic_DNA"/>
</dbReference>
<dbReference type="GO" id="GO:0004316">
    <property type="term" value="F:3-oxoacyl-[acyl-carrier-protein] reductase (NADPH) activity"/>
    <property type="evidence" value="ECO:0007669"/>
    <property type="project" value="UniProtKB-EC"/>
</dbReference>
<organism evidence="2 3">
    <name type="scientific">Micavibrio aeruginosavorus EPB</name>
    <dbReference type="NCBI Taxonomy" id="349215"/>
    <lineage>
        <taxon>Bacteria</taxon>
        <taxon>Pseudomonadati</taxon>
        <taxon>Bdellovibrionota</taxon>
        <taxon>Bdellovibrionia</taxon>
        <taxon>Bdellovibrionales</taxon>
        <taxon>Pseudobdellovibrionaceae</taxon>
        <taxon>Micavibrio</taxon>
    </lineage>
</organism>
<dbReference type="Pfam" id="PF13561">
    <property type="entry name" value="adh_short_C2"/>
    <property type="match status" value="1"/>
</dbReference>
<sequence>MTRPLENKVALVTGASRGIGAAIAKKLAEDGATVAITYGASKDKADAVAKDIEAAGGQAIVIHGDANKPETMQAVADEVVKKFGRIDILVNNAGIMEGAASIGDVPMDALDRTININVKSLFILTQAVVKVMPDKGRIINLSSVLGERAVIPGISIYNTSKFAVNGMTRSWALDLGPRSITVNSILPGPIDTDMGNPDAAAFTAMKRLGKPEEVAALAAFLASPAASYISGAEITVDGGLNA</sequence>
<proteinExistence type="inferred from homology"/>
<dbReference type="PANTHER" id="PTHR42760">
    <property type="entry name" value="SHORT-CHAIN DEHYDROGENASES/REDUCTASES FAMILY MEMBER"/>
    <property type="match status" value="1"/>
</dbReference>
<dbReference type="KEGG" id="man:A11S_286"/>
<dbReference type="InterPro" id="IPR036291">
    <property type="entry name" value="NAD(P)-bd_dom_sf"/>
</dbReference>
<gene>
    <name evidence="2" type="ORF">A11S_286</name>
</gene>
<dbReference type="EC" id="1.1.1.100" evidence="2"/>